<comment type="caution">
    <text evidence="7">The sequence shown here is derived from an EMBL/GenBank/DDBJ whole genome shotgun (WGS) entry which is preliminary data.</text>
</comment>
<comment type="similarity">
    <text evidence="1">Belongs to the sigma-70 factor family. ECF subfamily.</text>
</comment>
<accession>A0A926HY08</accession>
<dbReference type="GO" id="GO:0016987">
    <property type="term" value="F:sigma factor activity"/>
    <property type="evidence" value="ECO:0007669"/>
    <property type="project" value="UniProtKB-KW"/>
</dbReference>
<dbReference type="EMBL" id="JACRSU010000002">
    <property type="protein sequence ID" value="MBC8540604.1"/>
    <property type="molecule type" value="Genomic_DNA"/>
</dbReference>
<name>A0A926HY08_9FIRM</name>
<keyword evidence="5" id="KW-0804">Transcription</keyword>
<protein>
    <submittedName>
        <fullName evidence="7">RNA polymerase sigma factor</fullName>
    </submittedName>
</protein>
<evidence type="ECO:0000256" key="2">
    <source>
        <dbReference type="ARBA" id="ARBA00023015"/>
    </source>
</evidence>
<keyword evidence="3" id="KW-0731">Sigma factor</keyword>
<dbReference type="RefSeq" id="WP_249311772.1">
    <property type="nucleotide sequence ID" value="NZ_JACRSU010000002.1"/>
</dbReference>
<dbReference type="NCBIfam" id="TIGR02937">
    <property type="entry name" value="sigma70-ECF"/>
    <property type="match status" value="1"/>
</dbReference>
<proteinExistence type="inferred from homology"/>
<dbReference type="AlphaFoldDB" id="A0A926HY08"/>
<dbReference type="GO" id="GO:0006352">
    <property type="term" value="P:DNA-templated transcription initiation"/>
    <property type="evidence" value="ECO:0007669"/>
    <property type="project" value="InterPro"/>
</dbReference>
<evidence type="ECO:0000256" key="4">
    <source>
        <dbReference type="ARBA" id="ARBA00023125"/>
    </source>
</evidence>
<dbReference type="InterPro" id="IPR039425">
    <property type="entry name" value="RNA_pol_sigma-70-like"/>
</dbReference>
<reference evidence="7" key="1">
    <citation type="submission" date="2020-08" db="EMBL/GenBank/DDBJ databases">
        <title>Genome public.</title>
        <authorList>
            <person name="Liu C."/>
            <person name="Sun Q."/>
        </authorList>
    </citation>
    <scope>NUCLEOTIDE SEQUENCE</scope>
    <source>
        <strain evidence="7">H8</strain>
    </source>
</reference>
<dbReference type="InterPro" id="IPR014284">
    <property type="entry name" value="RNA_pol_sigma-70_dom"/>
</dbReference>
<dbReference type="Gene3D" id="1.10.10.10">
    <property type="entry name" value="Winged helix-like DNA-binding domain superfamily/Winged helix DNA-binding domain"/>
    <property type="match status" value="1"/>
</dbReference>
<dbReference type="GO" id="GO:0003677">
    <property type="term" value="F:DNA binding"/>
    <property type="evidence" value="ECO:0007669"/>
    <property type="project" value="UniProtKB-KW"/>
</dbReference>
<keyword evidence="8" id="KW-1185">Reference proteome</keyword>
<dbReference type="Pfam" id="PF04542">
    <property type="entry name" value="Sigma70_r2"/>
    <property type="match status" value="1"/>
</dbReference>
<evidence type="ECO:0000256" key="3">
    <source>
        <dbReference type="ARBA" id="ARBA00023082"/>
    </source>
</evidence>
<evidence type="ECO:0000313" key="7">
    <source>
        <dbReference type="EMBL" id="MBC8540604.1"/>
    </source>
</evidence>
<dbReference type="SUPFAM" id="SSF88659">
    <property type="entry name" value="Sigma3 and sigma4 domains of RNA polymerase sigma factors"/>
    <property type="match status" value="1"/>
</dbReference>
<dbReference type="Gene3D" id="1.10.1740.10">
    <property type="match status" value="1"/>
</dbReference>
<dbReference type="InterPro" id="IPR013325">
    <property type="entry name" value="RNA_pol_sigma_r2"/>
</dbReference>
<feature type="domain" description="RNA polymerase sigma-70 region 2" evidence="6">
    <location>
        <begin position="24"/>
        <end position="82"/>
    </location>
</feature>
<evidence type="ECO:0000259" key="6">
    <source>
        <dbReference type="Pfam" id="PF04542"/>
    </source>
</evidence>
<evidence type="ECO:0000256" key="1">
    <source>
        <dbReference type="ARBA" id="ARBA00010641"/>
    </source>
</evidence>
<sequence length="185" mass="21204">MEDETIIGLYLKRDEEAIHASSLKYGALLKSVAYRILNNSADAEECENDAYFAAWNAIPPAQPKSLAAFLGRIVRNHALNRYDYYTADKRNRAFDLILSELSECIPARDTAEGSLEEGETAEHINRFLKHADSAKRAVFVRRYWYSDTIKDIALRYHFSESKVKSMLMRTRSGLKKYLEKEGVTL</sequence>
<dbReference type="PANTHER" id="PTHR43133">
    <property type="entry name" value="RNA POLYMERASE ECF-TYPE SIGMA FACTO"/>
    <property type="match status" value="1"/>
</dbReference>
<dbReference type="InterPro" id="IPR013324">
    <property type="entry name" value="RNA_pol_sigma_r3/r4-like"/>
</dbReference>
<dbReference type="InterPro" id="IPR007627">
    <property type="entry name" value="RNA_pol_sigma70_r2"/>
</dbReference>
<dbReference type="InterPro" id="IPR036388">
    <property type="entry name" value="WH-like_DNA-bd_sf"/>
</dbReference>
<keyword evidence="2" id="KW-0805">Transcription regulation</keyword>
<dbReference type="SUPFAM" id="SSF88946">
    <property type="entry name" value="Sigma2 domain of RNA polymerase sigma factors"/>
    <property type="match status" value="1"/>
</dbReference>
<dbReference type="Proteomes" id="UP000611762">
    <property type="component" value="Unassembled WGS sequence"/>
</dbReference>
<evidence type="ECO:0000313" key="8">
    <source>
        <dbReference type="Proteomes" id="UP000611762"/>
    </source>
</evidence>
<evidence type="ECO:0000256" key="5">
    <source>
        <dbReference type="ARBA" id="ARBA00023163"/>
    </source>
</evidence>
<gene>
    <name evidence="7" type="ORF">H8698_06405</name>
</gene>
<keyword evidence="4" id="KW-0238">DNA-binding</keyword>
<organism evidence="7 8">
    <name type="scientific">Congzhengia minquanensis</name>
    <dbReference type="NCBI Taxonomy" id="2763657"/>
    <lineage>
        <taxon>Bacteria</taxon>
        <taxon>Bacillati</taxon>
        <taxon>Bacillota</taxon>
        <taxon>Clostridia</taxon>
        <taxon>Eubacteriales</taxon>
        <taxon>Oscillospiraceae</taxon>
        <taxon>Congzhengia</taxon>
    </lineage>
</organism>
<dbReference type="PANTHER" id="PTHR43133:SF8">
    <property type="entry name" value="RNA POLYMERASE SIGMA FACTOR HI_1459-RELATED"/>
    <property type="match status" value="1"/>
</dbReference>